<evidence type="ECO:0000256" key="1">
    <source>
        <dbReference type="ARBA" id="ARBA00006285"/>
    </source>
</evidence>
<dbReference type="Pfam" id="PF00728">
    <property type="entry name" value="Glyco_hydro_20"/>
    <property type="match status" value="1"/>
</dbReference>
<evidence type="ECO:0000313" key="6">
    <source>
        <dbReference type="EMBL" id="MEX6690926.1"/>
    </source>
</evidence>
<dbReference type="InterPro" id="IPR017853">
    <property type="entry name" value="GH"/>
</dbReference>
<dbReference type="PANTHER" id="PTHR22600:SF21">
    <property type="entry name" value="BETA-HEXOSAMINIDASE A"/>
    <property type="match status" value="1"/>
</dbReference>
<dbReference type="SUPFAM" id="SSF55545">
    <property type="entry name" value="beta-N-acetylhexosaminidase-like domain"/>
    <property type="match status" value="1"/>
</dbReference>
<feature type="domain" description="Glycoside hydrolase family 20 catalytic" evidence="4">
    <location>
        <begin position="164"/>
        <end position="474"/>
    </location>
</feature>
<evidence type="ECO:0000313" key="7">
    <source>
        <dbReference type="Proteomes" id="UP001560573"/>
    </source>
</evidence>
<evidence type="ECO:0000259" key="4">
    <source>
        <dbReference type="Pfam" id="PF00728"/>
    </source>
</evidence>
<dbReference type="Gene3D" id="3.20.20.80">
    <property type="entry name" value="Glycosidases"/>
    <property type="match status" value="1"/>
</dbReference>
<organism evidence="6 7">
    <name type="scientific">Danxiaibacter flavus</name>
    <dbReference type="NCBI Taxonomy" id="3049108"/>
    <lineage>
        <taxon>Bacteria</taxon>
        <taxon>Pseudomonadati</taxon>
        <taxon>Bacteroidota</taxon>
        <taxon>Chitinophagia</taxon>
        <taxon>Chitinophagales</taxon>
        <taxon>Chitinophagaceae</taxon>
        <taxon>Danxiaibacter</taxon>
    </lineage>
</organism>
<dbReference type="EMBL" id="JAULBC010000011">
    <property type="protein sequence ID" value="MEX6690926.1"/>
    <property type="molecule type" value="Genomic_DNA"/>
</dbReference>
<protein>
    <submittedName>
        <fullName evidence="6">Beta-N-acetylhexosaminidase</fullName>
    </submittedName>
</protein>
<dbReference type="PANTHER" id="PTHR22600">
    <property type="entry name" value="BETA-HEXOSAMINIDASE"/>
    <property type="match status" value="1"/>
</dbReference>
<keyword evidence="7" id="KW-1185">Reference proteome</keyword>
<reference evidence="6 7" key="1">
    <citation type="submission" date="2023-07" db="EMBL/GenBank/DDBJ databases">
        <authorList>
            <person name="Lian W.-H."/>
        </authorList>
    </citation>
    <scope>NUCLEOTIDE SEQUENCE [LARGE SCALE GENOMIC DNA]</scope>
    <source>
        <strain evidence="6 7">SYSU DXS3180</strain>
    </source>
</reference>
<evidence type="ECO:0000256" key="2">
    <source>
        <dbReference type="ARBA" id="ARBA00022801"/>
    </source>
</evidence>
<gene>
    <name evidence="6" type="ORF">QTN47_25680</name>
</gene>
<comment type="similarity">
    <text evidence="1">Belongs to the glycosyl hydrolase 20 family.</text>
</comment>
<dbReference type="PRINTS" id="PR00738">
    <property type="entry name" value="GLHYDRLASE20"/>
</dbReference>
<name>A0ABV3ZM03_9BACT</name>
<dbReference type="RefSeq" id="WP_369332342.1">
    <property type="nucleotide sequence ID" value="NZ_JAULBC010000011.1"/>
</dbReference>
<dbReference type="Gene3D" id="3.30.379.10">
    <property type="entry name" value="Chitobiase/beta-hexosaminidase domain 2-like"/>
    <property type="match status" value="1"/>
</dbReference>
<evidence type="ECO:0000256" key="3">
    <source>
        <dbReference type="ARBA" id="ARBA00023295"/>
    </source>
</evidence>
<dbReference type="Pfam" id="PF02838">
    <property type="entry name" value="Glyco_hydro_20b"/>
    <property type="match status" value="1"/>
</dbReference>
<keyword evidence="3" id="KW-0326">Glycosidase</keyword>
<feature type="domain" description="Beta-hexosaminidase bacterial type N-terminal" evidence="5">
    <location>
        <begin position="27"/>
        <end position="160"/>
    </location>
</feature>
<proteinExistence type="inferred from homology"/>
<sequence length="678" mass="76638">MIRKSILLFGLMVLVVMGDAQVNNAFSLMPVPSQLETNSKKCRINEGTRVAVKGHPDARLFAEASRFVRRLSNKTGIFLDKQGFVAASDSNEHALVLINVQRQGNLKLGEDESYNLATNENQVVITANTDIGAIHGLETLLQLVSSDENGYYFPGVTIFDEPRFAWRGLLLDVALHFMPVDVVKRNLDGMAAVKMNVLHMHLCNDQGFRVESKVFPRLQKVASDGQYYTQEDIKEIVAYAGQRGIRVVPEFVVPAHTTAILTAYPEFASVKRDYTLQRYFGVFNPVMDPTNEKLYPFLEKLYTEMASLFPDAYVHIGGDENTGKDWESTPHIKSFMQAHGMKNYMALQTYFNQRLLPIIRKTGKIMMGWDEIFQPGVPKDIVIQSWRGNEAFYNSVKQGYKAILSYGYYIDLIQPASYHYVNDPTPDSARLTGEQKKLILGGEATMWSEMVTAETVDSRIWPRTAAIAERLWSPATVNNIDDMYRRLNITSLNLEALGLQHIAYKQPMMRQLANSYDTKALEVLVNVIEPLKIYERNQGDTMYTVFSPFTKLADVATPDQELPRVFNKQVDSFLAKPSPELEKNIWEWLTVWKNNDVQFKIVLRNAPVLREGAGLSENLSLLASAGLDALQHIHDKQKVNADWLKQSLTIVAAARQQGGRCELQVVDPIEKLIKQAAE</sequence>
<accession>A0ABV3ZM03</accession>
<dbReference type="InterPro" id="IPR015882">
    <property type="entry name" value="HEX_bac_N"/>
</dbReference>
<dbReference type="InterPro" id="IPR029018">
    <property type="entry name" value="Hex-like_dom2"/>
</dbReference>
<dbReference type="InterPro" id="IPR025705">
    <property type="entry name" value="Beta_hexosaminidase_sua/sub"/>
</dbReference>
<dbReference type="Proteomes" id="UP001560573">
    <property type="component" value="Unassembled WGS sequence"/>
</dbReference>
<dbReference type="InterPro" id="IPR015883">
    <property type="entry name" value="Glyco_hydro_20_cat"/>
</dbReference>
<keyword evidence="2" id="KW-0378">Hydrolase</keyword>
<evidence type="ECO:0000259" key="5">
    <source>
        <dbReference type="Pfam" id="PF02838"/>
    </source>
</evidence>
<comment type="caution">
    <text evidence="6">The sequence shown here is derived from an EMBL/GenBank/DDBJ whole genome shotgun (WGS) entry which is preliminary data.</text>
</comment>
<dbReference type="SUPFAM" id="SSF51445">
    <property type="entry name" value="(Trans)glycosidases"/>
    <property type="match status" value="1"/>
</dbReference>